<evidence type="ECO:0000313" key="2">
    <source>
        <dbReference type="EnsemblMetazoa" id="G11018.4:cds"/>
    </source>
</evidence>
<sequence length="57" mass="6391">QDKSYTPYDAAILKDNRETAEYIKSKGGNTGGDIDNILNKKDKRESKSAKSRKSNLE</sequence>
<keyword evidence="3" id="KW-1185">Reference proteome</keyword>
<dbReference type="AlphaFoldDB" id="A0A8W8HTT8"/>
<feature type="compositionally biased region" description="Basic and acidic residues" evidence="1">
    <location>
        <begin position="38"/>
        <end position="57"/>
    </location>
</feature>
<proteinExistence type="predicted"/>
<feature type="region of interest" description="Disordered" evidence="1">
    <location>
        <begin position="23"/>
        <end position="57"/>
    </location>
</feature>
<reference evidence="2" key="1">
    <citation type="submission" date="2022-08" db="UniProtKB">
        <authorList>
            <consortium name="EnsemblMetazoa"/>
        </authorList>
    </citation>
    <scope>IDENTIFICATION</scope>
    <source>
        <strain evidence="2">05x7-T-G4-1.051#20</strain>
    </source>
</reference>
<evidence type="ECO:0000313" key="3">
    <source>
        <dbReference type="Proteomes" id="UP000005408"/>
    </source>
</evidence>
<dbReference type="Proteomes" id="UP000005408">
    <property type="component" value="Unassembled WGS sequence"/>
</dbReference>
<protein>
    <submittedName>
        <fullName evidence="2">Uncharacterized protein</fullName>
    </submittedName>
</protein>
<organism evidence="2 3">
    <name type="scientific">Magallana gigas</name>
    <name type="common">Pacific oyster</name>
    <name type="synonym">Crassostrea gigas</name>
    <dbReference type="NCBI Taxonomy" id="29159"/>
    <lineage>
        <taxon>Eukaryota</taxon>
        <taxon>Metazoa</taxon>
        <taxon>Spiralia</taxon>
        <taxon>Lophotrochozoa</taxon>
        <taxon>Mollusca</taxon>
        <taxon>Bivalvia</taxon>
        <taxon>Autobranchia</taxon>
        <taxon>Pteriomorphia</taxon>
        <taxon>Ostreida</taxon>
        <taxon>Ostreoidea</taxon>
        <taxon>Ostreidae</taxon>
        <taxon>Magallana</taxon>
    </lineage>
</organism>
<accession>A0A8W8HTT8</accession>
<dbReference type="EnsemblMetazoa" id="G11018.4">
    <property type="protein sequence ID" value="G11018.4:cds"/>
    <property type="gene ID" value="G11018"/>
</dbReference>
<evidence type="ECO:0000256" key="1">
    <source>
        <dbReference type="SAM" id="MobiDB-lite"/>
    </source>
</evidence>
<name>A0A8W8HTT8_MAGGI</name>